<dbReference type="InterPro" id="IPR021862">
    <property type="entry name" value="DUF3472"/>
</dbReference>
<dbReference type="RefSeq" id="XP_038059778.1">
    <property type="nucleotide sequence ID" value="XM_038203850.1"/>
</dbReference>
<protein>
    <recommendedName>
        <fullName evidence="3">DUF5077 domain-containing protein</fullName>
    </recommendedName>
</protein>
<sequence>MANHQAAARSVHLRYDLPDNVPCVCNEVCVDETRKGSYFCVIGFSRGYCGIQELSDGQKKLIFSVWDSESNNDPTPENRVKVTYSGEGVEVSRFGNEGTGGKTMMPFDWKIEVPVKFKMEARDEDGVWTSFSCFVFIETSSSWFHIATLKTIANGDLLKSVYSFVEDFRRDFKSYEETRMAKFGDCFALNGDCETECRRAMFTADGSPCKNIDAGCLDTKFFLETGGQTQNTHTPLNGYITL</sequence>
<evidence type="ECO:0000313" key="1">
    <source>
        <dbReference type="EnsemblMetazoa" id="XP_038059778.1"/>
    </source>
</evidence>
<organism evidence="1 2">
    <name type="scientific">Patiria miniata</name>
    <name type="common">Bat star</name>
    <name type="synonym">Asterina miniata</name>
    <dbReference type="NCBI Taxonomy" id="46514"/>
    <lineage>
        <taxon>Eukaryota</taxon>
        <taxon>Metazoa</taxon>
        <taxon>Echinodermata</taxon>
        <taxon>Eleutherozoa</taxon>
        <taxon>Asterozoa</taxon>
        <taxon>Asteroidea</taxon>
        <taxon>Valvatacea</taxon>
        <taxon>Valvatida</taxon>
        <taxon>Asterinidae</taxon>
        <taxon>Patiria</taxon>
    </lineage>
</organism>
<dbReference type="Pfam" id="PF11958">
    <property type="entry name" value="DUF3472"/>
    <property type="match status" value="1"/>
</dbReference>
<proteinExistence type="predicted"/>
<reference evidence="1" key="1">
    <citation type="submission" date="2022-11" db="UniProtKB">
        <authorList>
            <consortium name="EnsemblMetazoa"/>
        </authorList>
    </citation>
    <scope>IDENTIFICATION</scope>
</reference>
<keyword evidence="2" id="KW-1185">Reference proteome</keyword>
<dbReference type="GeneID" id="119730816"/>
<accession>A0A914A7L5</accession>
<dbReference type="EnsemblMetazoa" id="XM_038203850.1">
    <property type="protein sequence ID" value="XP_038059778.1"/>
    <property type="gene ID" value="LOC119730816"/>
</dbReference>
<dbReference type="OrthoDB" id="6338748at2759"/>
<evidence type="ECO:0008006" key="3">
    <source>
        <dbReference type="Google" id="ProtNLM"/>
    </source>
</evidence>
<evidence type="ECO:0000313" key="2">
    <source>
        <dbReference type="Proteomes" id="UP000887568"/>
    </source>
</evidence>
<dbReference type="OMA" id="YFCVIGF"/>
<name>A0A914A7L5_PATMI</name>
<dbReference type="AlphaFoldDB" id="A0A914A7L5"/>
<dbReference type="Proteomes" id="UP000887568">
    <property type="component" value="Unplaced"/>
</dbReference>